<feature type="transmembrane region" description="Helical" evidence="8">
    <location>
        <begin position="299"/>
        <end position="316"/>
    </location>
</feature>
<keyword evidence="2" id="KW-1003">Cell membrane</keyword>
<evidence type="ECO:0000256" key="8">
    <source>
        <dbReference type="SAM" id="Phobius"/>
    </source>
</evidence>
<accession>A0A1F4U6H9</accession>
<reference evidence="10 11" key="1">
    <citation type="journal article" date="2016" name="Nat. Commun.">
        <title>Thousands of microbial genomes shed light on interconnected biogeochemical processes in an aquifer system.</title>
        <authorList>
            <person name="Anantharaman K."/>
            <person name="Brown C.T."/>
            <person name="Hug L.A."/>
            <person name="Sharon I."/>
            <person name="Castelle C.J."/>
            <person name="Probst A.J."/>
            <person name="Thomas B.C."/>
            <person name="Singh A."/>
            <person name="Wilkins M.J."/>
            <person name="Karaoz U."/>
            <person name="Brodie E.L."/>
            <person name="Williams K.H."/>
            <person name="Hubbard S.S."/>
            <person name="Banfield J.F."/>
        </authorList>
    </citation>
    <scope>NUCLEOTIDE SEQUENCE [LARGE SCALE GENOMIC DNA]</scope>
</reference>
<evidence type="ECO:0000256" key="5">
    <source>
        <dbReference type="ARBA" id="ARBA00022692"/>
    </source>
</evidence>
<dbReference type="GO" id="GO:0009103">
    <property type="term" value="P:lipopolysaccharide biosynthetic process"/>
    <property type="evidence" value="ECO:0007669"/>
    <property type="project" value="UniProtKB-ARBA"/>
</dbReference>
<protein>
    <recommendedName>
        <fullName evidence="9">Glycosyltransferase RgtA/B/C/D-like domain-containing protein</fullName>
    </recommendedName>
</protein>
<keyword evidence="3" id="KW-0328">Glycosyltransferase</keyword>
<comment type="subcellular location">
    <subcellularLocation>
        <location evidence="1">Cell membrane</location>
        <topology evidence="1">Multi-pass membrane protein</topology>
    </subcellularLocation>
</comment>
<evidence type="ECO:0000256" key="7">
    <source>
        <dbReference type="ARBA" id="ARBA00023136"/>
    </source>
</evidence>
<evidence type="ECO:0000313" key="11">
    <source>
        <dbReference type="Proteomes" id="UP000179242"/>
    </source>
</evidence>
<evidence type="ECO:0000259" key="9">
    <source>
        <dbReference type="Pfam" id="PF13231"/>
    </source>
</evidence>
<dbReference type="EMBL" id="MEUJ01000004">
    <property type="protein sequence ID" value="OGC40430.1"/>
    <property type="molecule type" value="Genomic_DNA"/>
</dbReference>
<dbReference type="InterPro" id="IPR050297">
    <property type="entry name" value="LipidA_mod_glycosyltrf_83"/>
</dbReference>
<name>A0A1F4U6H9_UNCSA</name>
<dbReference type="GO" id="GO:0010041">
    <property type="term" value="P:response to iron(III) ion"/>
    <property type="evidence" value="ECO:0007669"/>
    <property type="project" value="TreeGrafter"/>
</dbReference>
<dbReference type="PANTHER" id="PTHR33908">
    <property type="entry name" value="MANNOSYLTRANSFERASE YKCB-RELATED"/>
    <property type="match status" value="1"/>
</dbReference>
<evidence type="ECO:0000256" key="6">
    <source>
        <dbReference type="ARBA" id="ARBA00022989"/>
    </source>
</evidence>
<dbReference type="AlphaFoldDB" id="A0A1F4U6H9"/>
<evidence type="ECO:0000256" key="4">
    <source>
        <dbReference type="ARBA" id="ARBA00022679"/>
    </source>
</evidence>
<feature type="transmembrane region" description="Helical" evidence="8">
    <location>
        <begin position="202"/>
        <end position="221"/>
    </location>
</feature>
<organism evidence="10 11">
    <name type="scientific">candidate division WOR-1 bacterium RIFOXYC2_FULL_46_14</name>
    <dbReference type="NCBI Taxonomy" id="1802587"/>
    <lineage>
        <taxon>Bacteria</taxon>
        <taxon>Bacillati</taxon>
        <taxon>Saganbacteria</taxon>
    </lineage>
</organism>
<dbReference type="Proteomes" id="UP000179242">
    <property type="component" value="Unassembled WGS sequence"/>
</dbReference>
<feature type="transmembrane region" description="Helical" evidence="8">
    <location>
        <begin position="266"/>
        <end position="287"/>
    </location>
</feature>
<dbReference type="GO" id="GO:0005886">
    <property type="term" value="C:plasma membrane"/>
    <property type="evidence" value="ECO:0007669"/>
    <property type="project" value="UniProtKB-SubCell"/>
</dbReference>
<evidence type="ECO:0000256" key="1">
    <source>
        <dbReference type="ARBA" id="ARBA00004651"/>
    </source>
</evidence>
<feature type="domain" description="Glycosyltransferase RgtA/B/C/D-like" evidence="9">
    <location>
        <begin position="60"/>
        <end position="220"/>
    </location>
</feature>
<evidence type="ECO:0000256" key="3">
    <source>
        <dbReference type="ARBA" id="ARBA00022676"/>
    </source>
</evidence>
<dbReference type="InterPro" id="IPR038731">
    <property type="entry name" value="RgtA/B/C-like"/>
</dbReference>
<keyword evidence="7 8" id="KW-0472">Membrane</keyword>
<feature type="transmembrane region" description="Helical" evidence="8">
    <location>
        <begin position="391"/>
        <end position="410"/>
    </location>
</feature>
<feature type="transmembrane region" description="Helical" evidence="8">
    <location>
        <begin position="80"/>
        <end position="101"/>
    </location>
</feature>
<feature type="transmembrane region" description="Helical" evidence="8">
    <location>
        <begin position="157"/>
        <end position="190"/>
    </location>
</feature>
<sequence>MNKKLLFLLLISLFLFTWHIGSIPILDGDTAFSAKIAKNIIEKGDWITLRFLNPIDLVPKPPLFYWMMAAGMKIFGVNEFGLSIFHSLVGVLTVLLTYLIAKELYDEKTAFWSGLILLTSAQFFYAGRSPLQDMPLTFFIAAAFYCFVLFEKRKKYLFLYLIPVFTALALLTKGPVGLVLVGLVLFVYTIWNKSILSYLHLYFPHLCLCLCLCLVLILPWFVAEYKIIGKPFADIMIGSNFGRFFHPTDSIGNDPTINTASPQYDFYSYFLQLFILFVPWSGFLYPALFSSIRKPENRFIISWALGVLLFFSLSLNYKISRYILPAYPALAIIIASYLCNDKLQMTCLAARRANVKWGKWTNAILIIPLLFLGTIYMILSFPKQQAAYQPIVLPFIIIFTIGMIVFSVFLFRNQLKTAMKTVVCFSLASYIVLIFSLNLFFKEANPIKRFCETINRDNDGVTVLYQAESSSPFAAFYLNDDFVQTRDEKNIQNLMKIVPKVYVISENPTADKIIRDSKVVVRKSNFVLFSNQ</sequence>
<feature type="transmembrane region" description="Helical" evidence="8">
    <location>
        <begin position="360"/>
        <end position="379"/>
    </location>
</feature>
<feature type="transmembrane region" description="Helical" evidence="8">
    <location>
        <begin position="134"/>
        <end position="150"/>
    </location>
</feature>
<evidence type="ECO:0000256" key="2">
    <source>
        <dbReference type="ARBA" id="ARBA00022475"/>
    </source>
</evidence>
<keyword evidence="6 8" id="KW-1133">Transmembrane helix</keyword>
<dbReference type="Pfam" id="PF13231">
    <property type="entry name" value="PMT_2"/>
    <property type="match status" value="1"/>
</dbReference>
<feature type="transmembrane region" description="Helical" evidence="8">
    <location>
        <begin position="110"/>
        <end position="128"/>
    </location>
</feature>
<gene>
    <name evidence="10" type="ORF">A2438_04125</name>
</gene>
<keyword evidence="5 8" id="KW-0812">Transmembrane</keyword>
<comment type="caution">
    <text evidence="10">The sequence shown here is derived from an EMBL/GenBank/DDBJ whole genome shotgun (WGS) entry which is preliminary data.</text>
</comment>
<evidence type="ECO:0000313" key="10">
    <source>
        <dbReference type="EMBL" id="OGC40430.1"/>
    </source>
</evidence>
<proteinExistence type="predicted"/>
<feature type="transmembrane region" description="Helical" evidence="8">
    <location>
        <begin position="422"/>
        <end position="441"/>
    </location>
</feature>
<dbReference type="GO" id="GO:0016763">
    <property type="term" value="F:pentosyltransferase activity"/>
    <property type="evidence" value="ECO:0007669"/>
    <property type="project" value="TreeGrafter"/>
</dbReference>
<keyword evidence="4" id="KW-0808">Transferase</keyword>
<dbReference type="PANTHER" id="PTHR33908:SF3">
    <property type="entry name" value="UNDECAPRENYL PHOSPHATE-ALPHA-4-AMINO-4-DEOXY-L-ARABINOSE ARABINOSYL TRANSFERASE"/>
    <property type="match status" value="1"/>
</dbReference>